<accession>A0ABT1Z2F8</accession>
<comment type="caution">
    <text evidence="5">The sequence shown here is derived from an EMBL/GenBank/DDBJ whole genome shotgun (WGS) entry which is preliminary data.</text>
</comment>
<evidence type="ECO:0000259" key="4">
    <source>
        <dbReference type="Pfam" id="PF00929"/>
    </source>
</evidence>
<keyword evidence="2" id="KW-0378">Hydrolase</keyword>
<gene>
    <name evidence="5" type="ORF">NTA49_12345</name>
</gene>
<dbReference type="InterPro" id="IPR036397">
    <property type="entry name" value="RNaseH_sf"/>
</dbReference>
<evidence type="ECO:0000256" key="3">
    <source>
        <dbReference type="ARBA" id="ARBA00022839"/>
    </source>
</evidence>
<dbReference type="EMBL" id="JANKJG010000009">
    <property type="protein sequence ID" value="MCR8827326.1"/>
    <property type="molecule type" value="Genomic_DNA"/>
</dbReference>
<sequence length="170" mass="18844">MKILPDIETYAALDFEASSLAQDSWPIEVGLSWMENGDVRTWSSLIRPAPEWSLSAWSSRSAAVHGVTHEALHDAPTAPGVVEEFFKILDGKSLVSDAPEFDARWFSRLLQAGGCYTVPTVADYHDVSFARFSGLALDMLYETLGRHPAPHRAGPDSARLLRAWRVALQY</sequence>
<dbReference type="PANTHER" id="PTHR30231:SF4">
    <property type="entry name" value="PROTEIN NEN2"/>
    <property type="match status" value="1"/>
</dbReference>
<evidence type="ECO:0000313" key="5">
    <source>
        <dbReference type="EMBL" id="MCR8827326.1"/>
    </source>
</evidence>
<dbReference type="InterPro" id="IPR013520">
    <property type="entry name" value="Ribonucl_H"/>
</dbReference>
<dbReference type="PANTHER" id="PTHR30231">
    <property type="entry name" value="DNA POLYMERASE III SUBUNIT EPSILON"/>
    <property type="match status" value="1"/>
</dbReference>
<evidence type="ECO:0000256" key="2">
    <source>
        <dbReference type="ARBA" id="ARBA00022801"/>
    </source>
</evidence>
<organism evidence="5 6">
    <name type="scientific">Pseudosulfitobacter koreensis</name>
    <dbReference type="NCBI Taxonomy" id="2968472"/>
    <lineage>
        <taxon>Bacteria</taxon>
        <taxon>Pseudomonadati</taxon>
        <taxon>Pseudomonadota</taxon>
        <taxon>Alphaproteobacteria</taxon>
        <taxon>Rhodobacterales</taxon>
        <taxon>Roseobacteraceae</taxon>
        <taxon>Pseudosulfitobacter</taxon>
    </lineage>
</organism>
<keyword evidence="3 5" id="KW-0269">Exonuclease</keyword>
<dbReference type="SUPFAM" id="SSF53098">
    <property type="entry name" value="Ribonuclease H-like"/>
    <property type="match status" value="1"/>
</dbReference>
<protein>
    <submittedName>
        <fullName evidence="5">Exonuclease domain-containing protein</fullName>
    </submittedName>
</protein>
<dbReference type="Proteomes" id="UP001165396">
    <property type="component" value="Unassembled WGS sequence"/>
</dbReference>
<dbReference type="GO" id="GO:0004527">
    <property type="term" value="F:exonuclease activity"/>
    <property type="evidence" value="ECO:0007669"/>
    <property type="project" value="UniProtKB-KW"/>
</dbReference>
<name>A0ABT1Z2F8_9RHOB</name>
<feature type="domain" description="Exonuclease" evidence="4">
    <location>
        <begin position="12"/>
        <end position="157"/>
    </location>
</feature>
<evidence type="ECO:0000256" key="1">
    <source>
        <dbReference type="ARBA" id="ARBA00022722"/>
    </source>
</evidence>
<proteinExistence type="predicted"/>
<evidence type="ECO:0000313" key="6">
    <source>
        <dbReference type="Proteomes" id="UP001165396"/>
    </source>
</evidence>
<dbReference type="Pfam" id="PF00929">
    <property type="entry name" value="RNase_T"/>
    <property type="match status" value="1"/>
</dbReference>
<dbReference type="InterPro" id="IPR012337">
    <property type="entry name" value="RNaseH-like_sf"/>
</dbReference>
<keyword evidence="1" id="KW-0540">Nuclease</keyword>
<reference evidence="5" key="1">
    <citation type="submission" date="2022-07" db="EMBL/GenBank/DDBJ databases">
        <title>Pseudosulfitobacter sp. strain AP-MA-4, whole genome sequence.</title>
        <authorList>
            <person name="Jiang Y."/>
        </authorList>
    </citation>
    <scope>NUCLEOTIDE SEQUENCE</scope>
    <source>
        <strain evidence="5">AP-MA-4</strain>
    </source>
</reference>
<keyword evidence="6" id="KW-1185">Reference proteome</keyword>
<dbReference type="Gene3D" id="3.30.420.10">
    <property type="entry name" value="Ribonuclease H-like superfamily/Ribonuclease H"/>
    <property type="match status" value="1"/>
</dbReference>